<dbReference type="EMBL" id="JAOQAZ010000014">
    <property type="protein sequence ID" value="KAJ4259711.1"/>
    <property type="molecule type" value="Genomic_DNA"/>
</dbReference>
<dbReference type="AlphaFoldDB" id="A0A9W8S0X2"/>
<dbReference type="OrthoDB" id="2588098at2759"/>
<name>A0A9W8S0X2_9HYPO</name>
<comment type="caution">
    <text evidence="1">The sequence shown here is derived from an EMBL/GenBank/DDBJ whole genome shotgun (WGS) entry which is preliminary data.</text>
</comment>
<reference evidence="1" key="1">
    <citation type="submission" date="2022-09" db="EMBL/GenBank/DDBJ databases">
        <title>Fusarium specimens isolated from Avocado Roots.</title>
        <authorList>
            <person name="Stajich J."/>
            <person name="Roper C."/>
            <person name="Heimlech-Rivalta G."/>
        </authorList>
    </citation>
    <scope>NUCLEOTIDE SEQUENCE</scope>
    <source>
        <strain evidence="1">CF00136</strain>
    </source>
</reference>
<keyword evidence="2" id="KW-1185">Reference proteome</keyword>
<protein>
    <submittedName>
        <fullName evidence="1">Uncharacterized protein</fullName>
    </submittedName>
</protein>
<dbReference type="Proteomes" id="UP001152049">
    <property type="component" value="Unassembled WGS sequence"/>
</dbReference>
<organism evidence="1 2">
    <name type="scientific">Fusarium torreyae</name>
    <dbReference type="NCBI Taxonomy" id="1237075"/>
    <lineage>
        <taxon>Eukaryota</taxon>
        <taxon>Fungi</taxon>
        <taxon>Dikarya</taxon>
        <taxon>Ascomycota</taxon>
        <taxon>Pezizomycotina</taxon>
        <taxon>Sordariomycetes</taxon>
        <taxon>Hypocreomycetidae</taxon>
        <taxon>Hypocreales</taxon>
        <taxon>Nectriaceae</taxon>
        <taxon>Fusarium</taxon>
    </lineage>
</organism>
<evidence type="ECO:0000313" key="2">
    <source>
        <dbReference type="Proteomes" id="UP001152049"/>
    </source>
</evidence>
<gene>
    <name evidence="1" type="ORF">NW762_007642</name>
</gene>
<proteinExistence type="predicted"/>
<accession>A0A9W8S0X2</accession>
<evidence type="ECO:0000313" key="1">
    <source>
        <dbReference type="EMBL" id="KAJ4259711.1"/>
    </source>
</evidence>
<sequence length="349" mass="39866">MAEPEQPWKVINLDKRENLHPGDVSGFGEIFASGYQLVDLLKNPTWLKFKIPGSSIRVSKQKSLGSPLISLPQEIIDQVAKNLSDDGDRDAIICLALSCTYFFRLLANNMQKVIHEDVGQWRKNRLMFIAPNAPGFPRNVGTAEEEAEWNQIEGSSLYNMETRPAHTSLSEEGPLQRRMTYRAPQLFQVDGRQITRARDIMKNCNDIDSLERFGRLLKHLMKIPKSLKWHQIQAVLRNLDTKEYIRGQPLTVDQHPRNLGEALICFLMWSGDTTLDPDVPDAGRWVGHRFDISMAVTVEGEEWTDVTQEALNRLCLSGNERIYWFLTRRDQIFPSEMAALAVQMGMLGQ</sequence>